<evidence type="ECO:0000259" key="1">
    <source>
        <dbReference type="Pfam" id="PF01425"/>
    </source>
</evidence>
<sequence>PIKGLKIGVPKEYFGEGLNDDVENAVNKTISKFQNLGAEIIDISLPHSEYALAAYYIIMPCEVSANLARYDGIKYGFSAAGKAKNLLDV</sequence>
<dbReference type="PANTHER" id="PTHR11895:SF151">
    <property type="entry name" value="GLUTAMYL-TRNA(GLN) AMIDOTRANSFERASE SUBUNIT A"/>
    <property type="match status" value="1"/>
</dbReference>
<dbReference type="RefSeq" id="WP_283217169.1">
    <property type="nucleotide sequence ID" value="NZ_JAKNHJ010000040.1"/>
</dbReference>
<reference evidence="2" key="1">
    <citation type="submission" date="2022-01" db="EMBL/GenBank/DDBJ databases">
        <title>Collection of gut derived symbiotic bacterial strains cultured from healthy donors.</title>
        <authorList>
            <person name="Lin H."/>
            <person name="Kohout C."/>
            <person name="Waligurski E."/>
            <person name="Pamer E.G."/>
        </authorList>
    </citation>
    <scope>NUCLEOTIDE SEQUENCE</scope>
    <source>
        <strain evidence="2">DFI.7.46</strain>
    </source>
</reference>
<dbReference type="Proteomes" id="UP001200537">
    <property type="component" value="Unassembled WGS sequence"/>
</dbReference>
<evidence type="ECO:0000313" key="2">
    <source>
        <dbReference type="EMBL" id="MCG4618752.1"/>
    </source>
</evidence>
<name>A0AAJ1BF07_9ACTO</name>
<feature type="domain" description="Amidase" evidence="1">
    <location>
        <begin position="3"/>
        <end position="77"/>
    </location>
</feature>
<comment type="caution">
    <text evidence="2">The sequence shown here is derived from an EMBL/GenBank/DDBJ whole genome shotgun (WGS) entry which is preliminary data.</text>
</comment>
<dbReference type="Gene3D" id="3.90.1300.10">
    <property type="entry name" value="Amidase signature (AS) domain"/>
    <property type="match status" value="1"/>
</dbReference>
<dbReference type="InterPro" id="IPR000120">
    <property type="entry name" value="Amidase"/>
</dbReference>
<organism evidence="2 3">
    <name type="scientific">Varibaculum cambriense</name>
    <dbReference type="NCBI Taxonomy" id="184870"/>
    <lineage>
        <taxon>Bacteria</taxon>
        <taxon>Bacillati</taxon>
        <taxon>Actinomycetota</taxon>
        <taxon>Actinomycetes</taxon>
        <taxon>Actinomycetales</taxon>
        <taxon>Actinomycetaceae</taxon>
        <taxon>Varibaculum</taxon>
    </lineage>
</organism>
<gene>
    <name evidence="2" type="ORF">L0M99_09705</name>
</gene>
<accession>A0AAJ1BF07</accession>
<dbReference type="Pfam" id="PF01425">
    <property type="entry name" value="Amidase"/>
    <property type="match status" value="1"/>
</dbReference>
<evidence type="ECO:0000313" key="3">
    <source>
        <dbReference type="Proteomes" id="UP001200537"/>
    </source>
</evidence>
<dbReference type="PANTHER" id="PTHR11895">
    <property type="entry name" value="TRANSAMIDASE"/>
    <property type="match status" value="1"/>
</dbReference>
<dbReference type="AlphaFoldDB" id="A0AAJ1BF07"/>
<dbReference type="GO" id="GO:0003824">
    <property type="term" value="F:catalytic activity"/>
    <property type="evidence" value="ECO:0007669"/>
    <property type="project" value="InterPro"/>
</dbReference>
<feature type="non-terminal residue" evidence="2">
    <location>
        <position position="1"/>
    </location>
</feature>
<dbReference type="EMBL" id="JAKNHJ010000040">
    <property type="protein sequence ID" value="MCG4618752.1"/>
    <property type="molecule type" value="Genomic_DNA"/>
</dbReference>
<dbReference type="SUPFAM" id="SSF75304">
    <property type="entry name" value="Amidase signature (AS) enzymes"/>
    <property type="match status" value="1"/>
</dbReference>
<protein>
    <recommendedName>
        <fullName evidence="1">Amidase domain-containing protein</fullName>
    </recommendedName>
</protein>
<dbReference type="InterPro" id="IPR036928">
    <property type="entry name" value="AS_sf"/>
</dbReference>
<proteinExistence type="predicted"/>
<dbReference type="InterPro" id="IPR023631">
    <property type="entry name" value="Amidase_dom"/>
</dbReference>
<feature type="non-terminal residue" evidence="2">
    <location>
        <position position="89"/>
    </location>
</feature>